<reference evidence="2" key="1">
    <citation type="journal article" date="2020" name="mSystems">
        <title>Genome- and Community-Level Interaction Insights into Carbon Utilization and Element Cycling Functions of Hydrothermarchaeota in Hydrothermal Sediment.</title>
        <authorList>
            <person name="Zhou Z."/>
            <person name="Liu Y."/>
            <person name="Xu W."/>
            <person name="Pan J."/>
            <person name="Luo Z.H."/>
            <person name="Li M."/>
        </authorList>
    </citation>
    <scope>NUCLEOTIDE SEQUENCE [LARGE SCALE GENOMIC DNA]</scope>
    <source>
        <strain evidence="2">HyVt-26</strain>
    </source>
</reference>
<accession>A0A831K9B9</accession>
<name>A0A831K9B9_9GAMM</name>
<comment type="caution">
    <text evidence="2">The sequence shown here is derived from an EMBL/GenBank/DDBJ whole genome shotgun (WGS) entry which is preliminary data.</text>
</comment>
<evidence type="ECO:0000256" key="1">
    <source>
        <dbReference type="SAM" id="MobiDB-lite"/>
    </source>
</evidence>
<proteinExistence type="predicted"/>
<gene>
    <name evidence="2" type="ORF">ENG92_04410</name>
</gene>
<evidence type="ECO:0000313" key="2">
    <source>
        <dbReference type="EMBL" id="HDK38240.1"/>
    </source>
</evidence>
<organism evidence="2">
    <name type="scientific">Thiolapillus brandeum</name>
    <dbReference type="NCBI Taxonomy" id="1076588"/>
    <lineage>
        <taxon>Bacteria</taxon>
        <taxon>Pseudomonadati</taxon>
        <taxon>Pseudomonadota</taxon>
        <taxon>Gammaproteobacteria</taxon>
        <taxon>Chromatiales</taxon>
        <taxon>Sedimenticolaceae</taxon>
        <taxon>Thiolapillus</taxon>
    </lineage>
</organism>
<feature type="compositionally biased region" description="Basic and acidic residues" evidence="1">
    <location>
        <begin position="94"/>
        <end position="111"/>
    </location>
</feature>
<evidence type="ECO:0008006" key="3">
    <source>
        <dbReference type="Google" id="ProtNLM"/>
    </source>
</evidence>
<protein>
    <recommendedName>
        <fullName evidence="3">BrnA antitoxin family protein</fullName>
    </recommendedName>
</protein>
<dbReference type="Proteomes" id="UP000885822">
    <property type="component" value="Unassembled WGS sequence"/>
</dbReference>
<sequence>MNTTVNEKIDGSEDAWDEGRLGVDEEFVSVAEADEDGIDAALDLQMISIRLQKSLIEDFKHIAALHGLGYQPLMRQVLTRFADSEKKRLLRKMASEHIKDREEAEKRRLEAEQQNTRKTA</sequence>
<feature type="region of interest" description="Disordered" evidence="1">
    <location>
        <begin position="94"/>
        <end position="120"/>
    </location>
</feature>
<dbReference type="EMBL" id="DRCV01000194">
    <property type="protein sequence ID" value="HDK38240.1"/>
    <property type="molecule type" value="Genomic_DNA"/>
</dbReference>
<dbReference type="AlphaFoldDB" id="A0A831K9B9"/>